<dbReference type="InterPro" id="IPR050740">
    <property type="entry name" value="Aldehyde_DH_Superfamily"/>
</dbReference>
<organism evidence="6 7">
    <name type="scientific">Thalassotalea eurytherma</name>
    <dbReference type="NCBI Taxonomy" id="1144278"/>
    <lineage>
        <taxon>Bacteria</taxon>
        <taxon>Pseudomonadati</taxon>
        <taxon>Pseudomonadota</taxon>
        <taxon>Gammaproteobacteria</taxon>
        <taxon>Alteromonadales</taxon>
        <taxon>Colwelliaceae</taxon>
        <taxon>Thalassotalea</taxon>
    </lineage>
</organism>
<dbReference type="PANTHER" id="PTHR43353">
    <property type="entry name" value="SUCCINATE-SEMIALDEHYDE DEHYDROGENASE, MITOCHONDRIAL"/>
    <property type="match status" value="1"/>
</dbReference>
<dbReference type="InterPro" id="IPR029510">
    <property type="entry name" value="Ald_DH_CS_GLU"/>
</dbReference>
<accession>A0ABQ6GZW9</accession>
<proteinExistence type="inferred from homology"/>
<dbReference type="InterPro" id="IPR016162">
    <property type="entry name" value="Ald_DH_N"/>
</dbReference>
<gene>
    <name evidence="6" type="primary">gabD_1</name>
    <name evidence="6" type="ORF">theurythT_09350</name>
</gene>
<dbReference type="InterPro" id="IPR015590">
    <property type="entry name" value="Aldehyde_DH_dom"/>
</dbReference>
<dbReference type="CDD" id="cd07078">
    <property type="entry name" value="ALDH"/>
    <property type="match status" value="1"/>
</dbReference>
<dbReference type="InterPro" id="IPR016163">
    <property type="entry name" value="Ald_DH_C"/>
</dbReference>
<dbReference type="EMBL" id="BSSU01000004">
    <property type="protein sequence ID" value="GLX81483.1"/>
    <property type="molecule type" value="Genomic_DNA"/>
</dbReference>
<dbReference type="Gene3D" id="3.40.605.10">
    <property type="entry name" value="Aldehyde Dehydrogenase, Chain A, domain 1"/>
    <property type="match status" value="1"/>
</dbReference>
<dbReference type="RefSeq" id="WP_284206817.1">
    <property type="nucleotide sequence ID" value="NZ_BSSU01000004.1"/>
</dbReference>
<protein>
    <submittedName>
        <fullName evidence="6">Succinate-semialdehyde dehydrogenase [NADP(+)]</fullName>
    </submittedName>
</protein>
<evidence type="ECO:0000313" key="7">
    <source>
        <dbReference type="Proteomes" id="UP001157133"/>
    </source>
</evidence>
<feature type="domain" description="Aldehyde dehydrogenase" evidence="5">
    <location>
        <begin position="4"/>
        <end position="440"/>
    </location>
</feature>
<dbReference type="SUPFAM" id="SSF53720">
    <property type="entry name" value="ALDH-like"/>
    <property type="match status" value="1"/>
</dbReference>
<comment type="caution">
    <text evidence="6">The sequence shown here is derived from an EMBL/GenBank/DDBJ whole genome shotgun (WGS) entry which is preliminary data.</text>
</comment>
<dbReference type="Gene3D" id="3.40.309.10">
    <property type="entry name" value="Aldehyde Dehydrogenase, Chain A, domain 2"/>
    <property type="match status" value="1"/>
</dbReference>
<keyword evidence="7" id="KW-1185">Reference proteome</keyword>
<evidence type="ECO:0000313" key="6">
    <source>
        <dbReference type="EMBL" id="GLX81483.1"/>
    </source>
</evidence>
<evidence type="ECO:0000256" key="1">
    <source>
        <dbReference type="ARBA" id="ARBA00009986"/>
    </source>
</evidence>
<name>A0ABQ6GZW9_9GAMM</name>
<reference evidence="6 7" key="1">
    <citation type="submission" date="2023-03" db="EMBL/GenBank/DDBJ databases">
        <title>Draft genome sequence of Thalassotalea eurytherma JCM 18482T.</title>
        <authorList>
            <person name="Sawabe T."/>
        </authorList>
    </citation>
    <scope>NUCLEOTIDE SEQUENCE [LARGE SCALE GENOMIC DNA]</scope>
    <source>
        <strain evidence="6 7">JCM 18482</strain>
    </source>
</reference>
<evidence type="ECO:0000259" key="5">
    <source>
        <dbReference type="Pfam" id="PF00171"/>
    </source>
</evidence>
<dbReference type="PROSITE" id="PS00687">
    <property type="entry name" value="ALDEHYDE_DEHYDR_GLU"/>
    <property type="match status" value="1"/>
</dbReference>
<dbReference type="Proteomes" id="UP001157133">
    <property type="component" value="Unassembled WGS sequence"/>
</dbReference>
<sequence length="441" mass="47546">MLLQSFDPSNGNLLGELEVSSPNVIEDSITLAKTAYASWRSLPIEERAKIVSKAFKSLVPHQEKLAQLLCQEMGKKYDRGISEVRGSLFAGSHYATEAKNALTTDKPRNIEYRSLGVCAVISPWNYPMAMAVNLIVPALIAGNTVVFKPSEETPLVAQMMVTLLNESLPNGVLNIVHGDGIVGRYLVESDGINLIAFTGSLAVGKDIMKRSAKNLKRLIMELGGNDPMIVLDDANIDAAAHFAVASSFENSGQMCTSTERVYVLSGVADKFIKKVTEVAAAYNVGPWNESESQLGPIINQKQLFKIKAQIDDALSKGAKLRVGGGIIENRYFQPTVITDIRPDMALEKDETFGPVVAISIVENKEEAITRANNSPYGLGASIFGQQDVREVVSEIDSGMIGINKGPGGSGDSPWVGAKQSGYGFHGSKDGHRQFAQVTVVE</sequence>
<evidence type="ECO:0000256" key="4">
    <source>
        <dbReference type="RuleBase" id="RU003345"/>
    </source>
</evidence>
<dbReference type="InterPro" id="IPR016161">
    <property type="entry name" value="Ald_DH/histidinol_DH"/>
</dbReference>
<keyword evidence="2 4" id="KW-0560">Oxidoreductase</keyword>
<feature type="active site" evidence="3">
    <location>
        <position position="221"/>
    </location>
</feature>
<evidence type="ECO:0000256" key="2">
    <source>
        <dbReference type="ARBA" id="ARBA00023002"/>
    </source>
</evidence>
<dbReference type="Pfam" id="PF00171">
    <property type="entry name" value="Aldedh"/>
    <property type="match status" value="1"/>
</dbReference>
<evidence type="ECO:0000256" key="3">
    <source>
        <dbReference type="PROSITE-ProRule" id="PRU10007"/>
    </source>
</evidence>
<dbReference type="PANTHER" id="PTHR43353:SF5">
    <property type="entry name" value="SUCCINATE-SEMIALDEHYDE DEHYDROGENASE, MITOCHONDRIAL"/>
    <property type="match status" value="1"/>
</dbReference>
<comment type="similarity">
    <text evidence="1 4">Belongs to the aldehyde dehydrogenase family.</text>
</comment>